<organism evidence="5 6">
    <name type="scientific">Breznakia pachnodae</name>
    <dbReference type="NCBI Taxonomy" id="265178"/>
    <lineage>
        <taxon>Bacteria</taxon>
        <taxon>Bacillati</taxon>
        <taxon>Bacillota</taxon>
        <taxon>Erysipelotrichia</taxon>
        <taxon>Erysipelotrichales</taxon>
        <taxon>Erysipelotrichaceae</taxon>
        <taxon>Breznakia</taxon>
    </lineage>
</organism>
<dbReference type="PANTHER" id="PTHR37165">
    <property type="entry name" value="PEPTIDASE U56 FAMILY"/>
    <property type="match status" value="1"/>
</dbReference>
<dbReference type="Proteomes" id="UP001230220">
    <property type="component" value="Unassembled WGS sequence"/>
</dbReference>
<proteinExistence type="inferred from homology"/>
<accession>A0ABU0E134</accession>
<evidence type="ECO:0000313" key="6">
    <source>
        <dbReference type="Proteomes" id="UP001230220"/>
    </source>
</evidence>
<evidence type="ECO:0000313" key="5">
    <source>
        <dbReference type="EMBL" id="MDQ0360580.1"/>
    </source>
</evidence>
<dbReference type="SUPFAM" id="SSF56563">
    <property type="entry name" value="Major capsid protein gp5"/>
    <property type="match status" value="1"/>
</dbReference>
<dbReference type="Pfam" id="PF04454">
    <property type="entry name" value="Linocin_M18"/>
    <property type="match status" value="1"/>
</dbReference>
<keyword evidence="6" id="KW-1185">Reference proteome</keyword>
<evidence type="ECO:0000256" key="2">
    <source>
        <dbReference type="ARBA" id="ARBA00033743"/>
    </source>
</evidence>
<evidence type="ECO:0000256" key="3">
    <source>
        <dbReference type="ARBA" id="ARBA00033787"/>
    </source>
</evidence>
<dbReference type="EMBL" id="JAUSUR010000002">
    <property type="protein sequence ID" value="MDQ0360580.1"/>
    <property type="molecule type" value="Genomic_DNA"/>
</dbReference>
<comment type="caution">
    <text evidence="5">The sequence shown here is derived from an EMBL/GenBank/DDBJ whole genome shotgun (WGS) entry which is preliminary data.</text>
</comment>
<dbReference type="Gene3D" id="3.30.2320.10">
    <property type="entry name" value="hypothetical protein PF0899 domain"/>
    <property type="match status" value="1"/>
</dbReference>
<protein>
    <recommendedName>
        <fullName evidence="4">Type 1 encapsulin shell protein</fullName>
    </recommendedName>
</protein>
<dbReference type="PIRSF" id="PIRSF019254">
    <property type="entry name" value="CFP29"/>
    <property type="match status" value="1"/>
</dbReference>
<evidence type="ECO:0000256" key="4">
    <source>
        <dbReference type="ARBA" id="ARBA00050023"/>
    </source>
</evidence>
<dbReference type="Gene3D" id="3.30.2400.30">
    <property type="match status" value="1"/>
</dbReference>
<dbReference type="NCBIfam" id="NF041155">
    <property type="entry name" value="encap_f1"/>
    <property type="match status" value="1"/>
</dbReference>
<reference evidence="5 6" key="1">
    <citation type="submission" date="2023-07" db="EMBL/GenBank/DDBJ databases">
        <title>Genomic Encyclopedia of Type Strains, Phase IV (KMG-IV): sequencing the most valuable type-strain genomes for metagenomic binning, comparative biology and taxonomic classification.</title>
        <authorList>
            <person name="Goeker M."/>
        </authorList>
    </citation>
    <scope>NUCLEOTIDE SEQUENCE [LARGE SCALE GENOMIC DNA]</scope>
    <source>
        <strain evidence="5 6">DSM 16784</strain>
    </source>
</reference>
<comment type="similarity">
    <text evidence="2">Belongs to the encapsulin family. Family 1 subfamily.</text>
</comment>
<dbReference type="RefSeq" id="WP_307406599.1">
    <property type="nucleotide sequence ID" value="NZ_JAUSUR010000002.1"/>
</dbReference>
<sequence length="270" mass="30533">MDFLSRDDMPLDETLWDRIDNEVVETSKKHLKGRRFLPIFHSGSGSNVAYVDGHERTENFKDGIVVDENRKVISLPQLYSDFWLYWRDIEHAKTQGYSVDLSATTYAAKQLARREDELIFYGNNDLGLDGLLTVKGSQSLKRGDWTTGENSFQDIAKAVTMLETNGFSGTHSLIVSPDLYLELERIQPGTGLLEVDRIKNVLSGKLIKSTALKPKTAIVVCNEQPYMDLQVGVDISTAYVELADNMNHHFRILETIALRIKEPQAIVILK</sequence>
<evidence type="ECO:0000256" key="1">
    <source>
        <dbReference type="ARBA" id="ARBA00033738"/>
    </source>
</evidence>
<dbReference type="InterPro" id="IPR051429">
    <property type="entry name" value="Encapsulin_nc"/>
</dbReference>
<gene>
    <name evidence="5" type="ORF">J2S15_001325</name>
</gene>
<name>A0ABU0E134_9FIRM</name>
<keyword evidence="3" id="KW-1284">Encapsulin nanocompartment</keyword>
<comment type="subcellular location">
    <subcellularLocation>
        <location evidence="1">Encapsulin nanocompartment</location>
    </subcellularLocation>
</comment>
<dbReference type="PANTHER" id="PTHR37165:SF1">
    <property type="entry name" value="TYPE 1 ENCAPSULIN SHELL PROTEIN"/>
    <property type="match status" value="1"/>
</dbReference>
<dbReference type="InterPro" id="IPR007544">
    <property type="entry name" value="ENCAP"/>
</dbReference>